<evidence type="ECO:0000259" key="1">
    <source>
        <dbReference type="SMART" id="SM00986"/>
    </source>
</evidence>
<keyword evidence="3" id="KW-1185">Reference proteome</keyword>
<dbReference type="SMART" id="SM00987">
    <property type="entry name" value="UreE_C"/>
    <property type="match status" value="1"/>
</dbReference>
<dbReference type="PANTHER" id="PTHR42160:SF1">
    <property type="entry name" value="URACIL-DNA GLYCOSYLASE SUPERFAMILY PROTEIN"/>
    <property type="match status" value="1"/>
</dbReference>
<dbReference type="Gene3D" id="3.40.470.10">
    <property type="entry name" value="Uracil-DNA glycosylase-like domain"/>
    <property type="match status" value="1"/>
</dbReference>
<protein>
    <submittedName>
        <fullName evidence="2">Uracil-DNA glycosylase</fullName>
    </submittedName>
</protein>
<organism evidence="2 3">
    <name type="scientific">Idiomarina tyrosinivorans</name>
    <dbReference type="NCBI Taxonomy" id="1445662"/>
    <lineage>
        <taxon>Bacteria</taxon>
        <taxon>Pseudomonadati</taxon>
        <taxon>Pseudomonadota</taxon>
        <taxon>Gammaproteobacteria</taxon>
        <taxon>Alteromonadales</taxon>
        <taxon>Idiomarinaceae</taxon>
        <taxon>Idiomarina</taxon>
    </lineage>
</organism>
<dbReference type="PANTHER" id="PTHR42160">
    <property type="entry name" value="URACIL-DNA GLYCOSYLASE SUPERFAMILY PROTEIN"/>
    <property type="match status" value="1"/>
</dbReference>
<proteinExistence type="predicted"/>
<dbReference type="EMBL" id="PIQH01000003">
    <property type="protein sequence ID" value="RUO80746.1"/>
    <property type="molecule type" value="Genomic_DNA"/>
</dbReference>
<evidence type="ECO:0000313" key="3">
    <source>
        <dbReference type="Proteomes" id="UP000287996"/>
    </source>
</evidence>
<accession>A0A432ZSD8</accession>
<dbReference type="InterPro" id="IPR036895">
    <property type="entry name" value="Uracil-DNA_glycosylase-like_sf"/>
</dbReference>
<evidence type="ECO:0000313" key="2">
    <source>
        <dbReference type="EMBL" id="RUO80746.1"/>
    </source>
</evidence>
<name>A0A432ZSD8_9GAMM</name>
<reference evidence="2 3" key="1">
    <citation type="journal article" date="2011" name="Front. Microbiol.">
        <title>Genomic signatures of strain selection and enhancement in Bacillus atrophaeus var. globigii, a historical biowarfare simulant.</title>
        <authorList>
            <person name="Gibbons H.S."/>
            <person name="Broomall S.M."/>
            <person name="McNew L.A."/>
            <person name="Daligault H."/>
            <person name="Chapman C."/>
            <person name="Bruce D."/>
            <person name="Karavis M."/>
            <person name="Krepps M."/>
            <person name="McGregor P.A."/>
            <person name="Hong C."/>
            <person name="Park K.H."/>
            <person name="Akmal A."/>
            <person name="Feldman A."/>
            <person name="Lin J.S."/>
            <person name="Chang W.E."/>
            <person name="Higgs B.W."/>
            <person name="Demirev P."/>
            <person name="Lindquist J."/>
            <person name="Liem A."/>
            <person name="Fochler E."/>
            <person name="Read T.D."/>
            <person name="Tapia R."/>
            <person name="Johnson S."/>
            <person name="Bishop-Lilly K.A."/>
            <person name="Detter C."/>
            <person name="Han C."/>
            <person name="Sozhamannan S."/>
            <person name="Rosenzweig C.N."/>
            <person name="Skowronski E.W."/>
        </authorList>
    </citation>
    <scope>NUCLEOTIDE SEQUENCE [LARGE SCALE GENOMIC DNA]</scope>
    <source>
        <strain evidence="2 3">CC-PW-9</strain>
    </source>
</reference>
<gene>
    <name evidence="2" type="ORF">CWI84_03945</name>
</gene>
<sequence>MNQQLLRQVRACKLCEPKLPLGANPVLQWHPQAKILIAGQAPGRKVHASGQPFTDASGERLRTWLGVDAESFYDPKVFAILPMAFCYPGTGKSGDLPPPPECAETWRQQLMAPLQSLQLVLAVGQYAQQWHLPEFGGSVAEKVQQSFQHGTGGKPHVFALPHPSPRNNRWLKQHQWFEEQCLPQLKHAVARAIDGHSKSG</sequence>
<dbReference type="AlphaFoldDB" id="A0A432ZSD8"/>
<dbReference type="CDD" id="cd10033">
    <property type="entry name" value="UDG_like"/>
    <property type="match status" value="1"/>
</dbReference>
<dbReference type="Pfam" id="PF03167">
    <property type="entry name" value="UDG"/>
    <property type="match status" value="1"/>
</dbReference>
<dbReference type="OrthoDB" id="9789139at2"/>
<dbReference type="InterPro" id="IPR047124">
    <property type="entry name" value="HI_0220.2"/>
</dbReference>
<dbReference type="InterPro" id="IPR005122">
    <property type="entry name" value="Uracil-DNA_glycosylase-like"/>
</dbReference>
<feature type="domain" description="Uracil-DNA glycosylase-like" evidence="1">
    <location>
        <begin position="26"/>
        <end position="186"/>
    </location>
</feature>
<dbReference type="Proteomes" id="UP000287996">
    <property type="component" value="Unassembled WGS sequence"/>
</dbReference>
<comment type="caution">
    <text evidence="2">The sequence shown here is derived from an EMBL/GenBank/DDBJ whole genome shotgun (WGS) entry which is preliminary data.</text>
</comment>
<dbReference type="SUPFAM" id="SSF52141">
    <property type="entry name" value="Uracil-DNA glycosylase-like"/>
    <property type="match status" value="1"/>
</dbReference>
<dbReference type="SMART" id="SM00986">
    <property type="entry name" value="UDG"/>
    <property type="match status" value="1"/>
</dbReference>
<dbReference type="RefSeq" id="WP_126841278.1">
    <property type="nucleotide sequence ID" value="NZ_PIQH01000003.1"/>
</dbReference>